<keyword evidence="1" id="KW-0812">Transmembrane</keyword>
<evidence type="ECO:0000313" key="3">
    <source>
        <dbReference type="Proteomes" id="UP001595979"/>
    </source>
</evidence>
<evidence type="ECO:0000313" key="2">
    <source>
        <dbReference type="EMBL" id="MFC5847251.1"/>
    </source>
</evidence>
<proteinExistence type="predicted"/>
<feature type="transmembrane region" description="Helical" evidence="1">
    <location>
        <begin position="275"/>
        <end position="297"/>
    </location>
</feature>
<reference evidence="3" key="1">
    <citation type="journal article" date="2019" name="Int. J. Syst. Evol. Microbiol.">
        <title>The Global Catalogue of Microorganisms (GCM) 10K type strain sequencing project: providing services to taxonomists for standard genome sequencing and annotation.</title>
        <authorList>
            <consortium name="The Broad Institute Genomics Platform"/>
            <consortium name="The Broad Institute Genome Sequencing Center for Infectious Disease"/>
            <person name="Wu L."/>
            <person name="Ma J."/>
        </authorList>
    </citation>
    <scope>NUCLEOTIDE SEQUENCE [LARGE SCALE GENOMIC DNA]</scope>
    <source>
        <strain evidence="3">CGMCC 1.15053</strain>
    </source>
</reference>
<comment type="caution">
    <text evidence="2">The sequence shown here is derived from an EMBL/GenBank/DDBJ whole genome shotgun (WGS) entry which is preliminary data.</text>
</comment>
<organism evidence="2 3">
    <name type="scientific">Deinococcus petrolearius</name>
    <dbReference type="NCBI Taxonomy" id="1751295"/>
    <lineage>
        <taxon>Bacteria</taxon>
        <taxon>Thermotogati</taxon>
        <taxon>Deinococcota</taxon>
        <taxon>Deinococci</taxon>
        <taxon>Deinococcales</taxon>
        <taxon>Deinococcaceae</taxon>
        <taxon>Deinococcus</taxon>
    </lineage>
</organism>
<keyword evidence="3" id="KW-1185">Reference proteome</keyword>
<keyword evidence="1" id="KW-1133">Transmembrane helix</keyword>
<dbReference type="RefSeq" id="WP_380046234.1">
    <property type="nucleotide sequence ID" value="NZ_JBHSOH010000004.1"/>
</dbReference>
<dbReference type="Proteomes" id="UP001595979">
    <property type="component" value="Unassembled WGS sequence"/>
</dbReference>
<keyword evidence="1" id="KW-0472">Membrane</keyword>
<gene>
    <name evidence="2" type="ORF">ACFPQ6_02915</name>
</gene>
<protein>
    <submittedName>
        <fullName evidence="2">Uncharacterized protein</fullName>
    </submittedName>
</protein>
<dbReference type="EMBL" id="JBHSOH010000004">
    <property type="protein sequence ID" value="MFC5847251.1"/>
    <property type="molecule type" value="Genomic_DNA"/>
</dbReference>
<name>A0ABW1DIK4_9DEIO</name>
<evidence type="ECO:0000256" key="1">
    <source>
        <dbReference type="SAM" id="Phobius"/>
    </source>
</evidence>
<sequence>MAEQVKPTVTVYDLTRDVPGGVSLSGLSEPKFDGVNYYRQPTDKSSTIGFSTSGTRFVQFEYQLYSPGSAVTGQATLDGASLGTASFPAGRFVQNAIHGTFVDAGKHEVSLASTCTPTCAQPFSQYWTKLTVIEDVRVRAREDTGLGTERLWLNAPGTELKISGTGPVSFDGVNYRRPIDAPAFTLSWPAGRSPLSVGFTVSSNQPFRVTTKLGDEVLSVKRGDARAQVTPSLSLIGHPDARSVTVQVDCLNGTTGCAGLYFPNVGLRTPPAISVLPVVSGGLTLVLLGAAALLLGFGPRPRRG</sequence>
<accession>A0ABW1DIK4</accession>